<dbReference type="GO" id="GO:0006606">
    <property type="term" value="P:protein import into nucleus"/>
    <property type="evidence" value="ECO:0007669"/>
    <property type="project" value="TreeGrafter"/>
</dbReference>
<comment type="subcellular location">
    <subcellularLocation>
        <location evidence="1">Nucleus</location>
        <location evidence="1">Nuclear pore complex</location>
    </subcellularLocation>
</comment>
<evidence type="ECO:0000256" key="6">
    <source>
        <dbReference type="ARBA" id="ARBA00023132"/>
    </source>
</evidence>
<keyword evidence="8" id="KW-0175">Coiled coil</keyword>
<keyword evidence="3" id="KW-0509">mRNA transport</keyword>
<evidence type="ECO:0000256" key="5">
    <source>
        <dbReference type="ARBA" id="ARBA00023010"/>
    </source>
</evidence>
<reference evidence="9 10" key="1">
    <citation type="submission" date="2019-02" db="EMBL/GenBank/DDBJ databases">
        <title>Genome sequencing of the rare red list fungi Dentipellis fragilis.</title>
        <authorList>
            <person name="Buettner E."/>
            <person name="Kellner H."/>
        </authorList>
    </citation>
    <scope>NUCLEOTIDE SEQUENCE [LARGE SCALE GENOMIC DNA]</scope>
    <source>
        <strain evidence="9 10">DSM 105465</strain>
    </source>
</reference>
<dbReference type="GO" id="GO:0000055">
    <property type="term" value="P:ribosomal large subunit export from nucleus"/>
    <property type="evidence" value="ECO:0007669"/>
    <property type="project" value="InterPro"/>
</dbReference>
<name>A0A4Y9ZE64_9AGAM</name>
<evidence type="ECO:0000256" key="7">
    <source>
        <dbReference type="ARBA" id="ARBA00023242"/>
    </source>
</evidence>
<evidence type="ECO:0000256" key="8">
    <source>
        <dbReference type="SAM" id="Coils"/>
    </source>
</evidence>
<gene>
    <name evidence="9" type="ORF">EVG20_g278</name>
</gene>
<comment type="caution">
    <text evidence="9">The sequence shown here is derived from an EMBL/GenBank/DDBJ whole genome shotgun (WGS) entry which is preliminary data.</text>
</comment>
<evidence type="ECO:0000256" key="1">
    <source>
        <dbReference type="ARBA" id="ARBA00004567"/>
    </source>
</evidence>
<dbReference type="GO" id="GO:0017056">
    <property type="term" value="F:structural constituent of nuclear pore"/>
    <property type="evidence" value="ECO:0007669"/>
    <property type="project" value="InterPro"/>
</dbReference>
<evidence type="ECO:0000313" key="10">
    <source>
        <dbReference type="Proteomes" id="UP000298327"/>
    </source>
</evidence>
<keyword evidence="6" id="KW-0906">Nuclear pore complex</keyword>
<keyword evidence="2" id="KW-0813">Transport</keyword>
<keyword evidence="10" id="KW-1185">Reference proteome</keyword>
<evidence type="ECO:0000256" key="4">
    <source>
        <dbReference type="ARBA" id="ARBA00022927"/>
    </source>
</evidence>
<evidence type="ECO:0000256" key="3">
    <source>
        <dbReference type="ARBA" id="ARBA00022816"/>
    </source>
</evidence>
<protein>
    <recommendedName>
        <fullName evidence="11">Nucleoporin Nup54 alpha-helical domain-containing protein</fullName>
    </recommendedName>
</protein>
<keyword evidence="7" id="KW-0539">Nucleus</keyword>
<dbReference type="GO" id="GO:0006406">
    <property type="term" value="P:mRNA export from nucleus"/>
    <property type="evidence" value="ECO:0007669"/>
    <property type="project" value="TreeGrafter"/>
</dbReference>
<keyword evidence="5" id="KW-0811">Translocation</keyword>
<dbReference type="PANTHER" id="PTHR13257:SF0">
    <property type="entry name" value="NUCLEAR PORE COMPLEX PROTEIN NUP88"/>
    <property type="match status" value="1"/>
</dbReference>
<dbReference type="EMBL" id="SEOQ01000006">
    <property type="protein sequence ID" value="TFY72744.1"/>
    <property type="molecule type" value="Genomic_DNA"/>
</dbReference>
<accession>A0A4Y9ZE64</accession>
<dbReference type="STRING" id="205917.A0A4Y9ZE64"/>
<dbReference type="GO" id="GO:0000056">
    <property type="term" value="P:ribosomal small subunit export from nucleus"/>
    <property type="evidence" value="ECO:0007669"/>
    <property type="project" value="InterPro"/>
</dbReference>
<evidence type="ECO:0000256" key="2">
    <source>
        <dbReference type="ARBA" id="ARBA00022448"/>
    </source>
</evidence>
<sequence>MDPQADWSSVLNDHPIFARDIIDRDASLELSTNTLASFTSVDPELDNLTPSGRRQTMVIKDAELIVAVGKEIRVTGLGEAQLGKSTRKTYKLLHTPNVQFEIHQLALNPSGKLLAVAGAFQVAVVVLPRPGFTRLVPTAIDCKSIQVGQFIHASTSSAPIAKVEWHPWGEAGSTLVVMTVDGKLREYDISVDTEEPQQIISFVPEKKSKTFNAMDASEHEVASFSFGKGKADWGPLTVYALMKSGDIYAVCPYMPKNASIPSSYIHALDCFVAAKKEYLVNSNVPMSDNFSATYDYQHKYVNALLKQLPPGSVFPATSRSVSLHPPTTIKCSPLRQGPFLLQPSPRTIEGSEGGDATDIIYLAFGNTSDDEGETERLGFLLITYQDGKVDVCLDVDKIEARWDHKQISKTALPMIAVYETIDLGLFTTLSVTQPPLLDLLQANHPVFHADPIYDDTVYVYHAFGVHVLRLEVVLRSLGAALRAEDGMDRALLDNPVHTDVQPVLSTFSIERKASNPVIAVAVPNDVYLTYSIFILTSAMRVISFTLNLRSEAADPLPPVADEKTSDNDRLFRPVEGPTAYVSFLGSKPFEPPAIISRETGLPPMPRLAGPTSPDSKDWRVTPDTLRYLYEAVERFSTQIHAAQIAYKEVQARAELQKQEYLRQLNKFQDMKNLITRLNGPCHQKTSEKIQGIQEKQHDLMGRLDRVLSDLTKKANPELSDHETRWFDELKRMKQEALGAGRYDEASLTARATMLDREYKRLMPHLKALAEKEAQQARTDHERSHGLGLSQAFEFGQQFNKERGRIQRVQKELQQMATKLDLQLTRPPELREAVKP</sequence>
<dbReference type="InterPro" id="IPR037700">
    <property type="entry name" value="NUP88/NUP82"/>
</dbReference>
<evidence type="ECO:0008006" key="11">
    <source>
        <dbReference type="Google" id="ProtNLM"/>
    </source>
</evidence>
<dbReference type="SUPFAM" id="SSF50978">
    <property type="entry name" value="WD40 repeat-like"/>
    <property type="match status" value="1"/>
</dbReference>
<dbReference type="InterPro" id="IPR019321">
    <property type="entry name" value="Nucleoporin_Nup88"/>
</dbReference>
<dbReference type="GO" id="GO:0005643">
    <property type="term" value="C:nuclear pore"/>
    <property type="evidence" value="ECO:0007669"/>
    <property type="project" value="UniProtKB-SubCell"/>
</dbReference>
<dbReference type="Proteomes" id="UP000298327">
    <property type="component" value="Unassembled WGS sequence"/>
</dbReference>
<dbReference type="PANTHER" id="PTHR13257">
    <property type="entry name" value="NUCLEOPORIN NUP84-RELATED"/>
    <property type="match status" value="1"/>
</dbReference>
<dbReference type="Pfam" id="PF10168">
    <property type="entry name" value="Nup88"/>
    <property type="match status" value="2"/>
</dbReference>
<dbReference type="AlphaFoldDB" id="A0A4Y9ZE64"/>
<dbReference type="OrthoDB" id="341482at2759"/>
<proteinExistence type="predicted"/>
<feature type="coiled-coil region" evidence="8">
    <location>
        <begin position="639"/>
        <end position="670"/>
    </location>
</feature>
<dbReference type="InterPro" id="IPR036322">
    <property type="entry name" value="WD40_repeat_dom_sf"/>
</dbReference>
<evidence type="ECO:0000313" key="9">
    <source>
        <dbReference type="EMBL" id="TFY72744.1"/>
    </source>
</evidence>
<keyword evidence="4" id="KW-0653">Protein transport</keyword>
<organism evidence="9 10">
    <name type="scientific">Dentipellis fragilis</name>
    <dbReference type="NCBI Taxonomy" id="205917"/>
    <lineage>
        <taxon>Eukaryota</taxon>
        <taxon>Fungi</taxon>
        <taxon>Dikarya</taxon>
        <taxon>Basidiomycota</taxon>
        <taxon>Agaricomycotina</taxon>
        <taxon>Agaricomycetes</taxon>
        <taxon>Russulales</taxon>
        <taxon>Hericiaceae</taxon>
        <taxon>Dentipellis</taxon>
    </lineage>
</organism>